<dbReference type="OrthoDB" id="439710at2759"/>
<dbReference type="EMBL" id="KN773461">
    <property type="protein sequence ID" value="KIH45204.1"/>
    <property type="molecule type" value="Genomic_DNA"/>
</dbReference>
<dbReference type="GO" id="GO:0003676">
    <property type="term" value="F:nucleic acid binding"/>
    <property type="evidence" value="ECO:0007669"/>
    <property type="project" value="InterPro"/>
</dbReference>
<organism evidence="2 3">
    <name type="scientific">Ancylostoma duodenale</name>
    <dbReference type="NCBI Taxonomy" id="51022"/>
    <lineage>
        <taxon>Eukaryota</taxon>
        <taxon>Metazoa</taxon>
        <taxon>Ecdysozoa</taxon>
        <taxon>Nematoda</taxon>
        <taxon>Chromadorea</taxon>
        <taxon>Rhabditida</taxon>
        <taxon>Rhabditina</taxon>
        <taxon>Rhabditomorpha</taxon>
        <taxon>Strongyloidea</taxon>
        <taxon>Ancylostomatidae</taxon>
        <taxon>Ancylostomatinae</taxon>
        <taxon>Ancylostoma</taxon>
    </lineage>
</organism>
<dbReference type="Pfam" id="PF01336">
    <property type="entry name" value="tRNA_anti-codon"/>
    <property type="match status" value="1"/>
</dbReference>
<accession>A0A0C2FEV1</accession>
<name>A0A0C2FEV1_9BILA</name>
<dbReference type="InterPro" id="IPR004365">
    <property type="entry name" value="NA-bd_OB_tRNA"/>
</dbReference>
<keyword evidence="3" id="KW-1185">Reference proteome</keyword>
<sequence length="95" mass="10880">MGWLAYKRMNRFLVLRDAYGSVQATVAPDSYYATIVKDLPYESVVQVEGSVIDRGENKNLKMKTGEIEVCIGKLLPKVLNFRVVMDSEFRLMCRN</sequence>
<dbReference type="InterPro" id="IPR012340">
    <property type="entry name" value="NA-bd_OB-fold"/>
</dbReference>
<gene>
    <name evidence="2" type="ORF">ANCDUO_24759</name>
</gene>
<evidence type="ECO:0000313" key="2">
    <source>
        <dbReference type="EMBL" id="KIH45204.1"/>
    </source>
</evidence>
<reference evidence="2 3" key="1">
    <citation type="submission" date="2013-12" db="EMBL/GenBank/DDBJ databases">
        <title>Draft genome of the parsitic nematode Ancylostoma duodenale.</title>
        <authorList>
            <person name="Mitreva M."/>
        </authorList>
    </citation>
    <scope>NUCLEOTIDE SEQUENCE [LARGE SCALE GENOMIC DNA]</scope>
    <source>
        <strain evidence="2 3">Zhejiang</strain>
    </source>
</reference>
<dbReference type="SUPFAM" id="SSF50249">
    <property type="entry name" value="Nucleic acid-binding proteins"/>
    <property type="match status" value="1"/>
</dbReference>
<dbReference type="AlphaFoldDB" id="A0A0C2FEV1"/>
<proteinExistence type="predicted"/>
<dbReference type="Gene3D" id="2.40.50.140">
    <property type="entry name" value="Nucleic acid-binding proteins"/>
    <property type="match status" value="1"/>
</dbReference>
<evidence type="ECO:0000259" key="1">
    <source>
        <dbReference type="Pfam" id="PF01336"/>
    </source>
</evidence>
<dbReference type="Proteomes" id="UP000054047">
    <property type="component" value="Unassembled WGS sequence"/>
</dbReference>
<evidence type="ECO:0000313" key="3">
    <source>
        <dbReference type="Proteomes" id="UP000054047"/>
    </source>
</evidence>
<protein>
    <submittedName>
        <fullName evidence="2">Nucleic acid-binding domain protein</fullName>
    </submittedName>
</protein>
<feature type="domain" description="OB" evidence="1">
    <location>
        <begin position="11"/>
        <end position="69"/>
    </location>
</feature>